<keyword evidence="12" id="KW-0275">Fatty acid biosynthesis</keyword>
<keyword evidence="5" id="KW-0479">Metal-binding</keyword>
<comment type="similarity">
    <text evidence="2">Belongs to the fatty acid desaturase type 1 family.</text>
</comment>
<organism evidence="16 17">
    <name type="scientific">Cyanidioschyzon merolae (strain NIES-3377 / 10D)</name>
    <name type="common">Unicellular red alga</name>
    <dbReference type="NCBI Taxonomy" id="280699"/>
    <lineage>
        <taxon>Eukaryota</taxon>
        <taxon>Rhodophyta</taxon>
        <taxon>Bangiophyceae</taxon>
        <taxon>Cyanidiales</taxon>
        <taxon>Cyanidiaceae</taxon>
        <taxon>Cyanidioschyzon</taxon>
    </lineage>
</organism>
<evidence type="ECO:0000259" key="15">
    <source>
        <dbReference type="PROSITE" id="PS50255"/>
    </source>
</evidence>
<dbReference type="PANTHER" id="PTHR11351">
    <property type="entry name" value="ACYL-COA DESATURASE"/>
    <property type="match status" value="1"/>
</dbReference>
<keyword evidence="9" id="KW-0408">Iron</keyword>
<keyword evidence="10" id="KW-0443">Lipid metabolism</keyword>
<reference evidence="16 17" key="2">
    <citation type="journal article" date="2007" name="BMC Biol.">
        <title>A 100%-complete sequence reveals unusually simple genomic features in the hot-spring red alga Cyanidioschyzon merolae.</title>
        <authorList>
            <person name="Nozaki H."/>
            <person name="Takano H."/>
            <person name="Misumi O."/>
            <person name="Terasawa K."/>
            <person name="Matsuzaki M."/>
            <person name="Maruyama S."/>
            <person name="Nishida K."/>
            <person name="Yagisawa F."/>
            <person name="Yoshida Y."/>
            <person name="Fujiwara T."/>
            <person name="Takio S."/>
            <person name="Tamura K."/>
            <person name="Chung S.J."/>
            <person name="Nakamura S."/>
            <person name="Kuroiwa H."/>
            <person name="Tanaka K."/>
            <person name="Sato N."/>
            <person name="Kuroiwa T."/>
        </authorList>
    </citation>
    <scope>NUCLEOTIDE SEQUENCE [LARGE SCALE GENOMIC DNA]</scope>
    <source>
        <strain evidence="16 17">10D</strain>
    </source>
</reference>
<dbReference type="eggNOG" id="KOG0537">
    <property type="taxonomic scope" value="Eukaryota"/>
</dbReference>
<evidence type="ECO:0000313" key="16">
    <source>
        <dbReference type="EMBL" id="BAM80936.1"/>
    </source>
</evidence>
<dbReference type="AlphaFoldDB" id="A0A125YR00"/>
<dbReference type="PANTHER" id="PTHR11351:SF31">
    <property type="entry name" value="DESATURASE 1, ISOFORM A-RELATED"/>
    <property type="match status" value="1"/>
</dbReference>
<accession>A0A125YR00</accession>
<dbReference type="OrthoDB" id="10260134at2759"/>
<name>A0A125YR00_CYAM1</name>
<dbReference type="Pfam" id="PF00487">
    <property type="entry name" value="FA_desaturase"/>
    <property type="match status" value="1"/>
</dbReference>
<dbReference type="Gramene" id="CMM045CT">
    <property type="protein sequence ID" value="CMM045CT"/>
    <property type="gene ID" value="CMM045C"/>
</dbReference>
<dbReference type="PIRSF" id="PIRSF000345">
    <property type="entry name" value="OLE1"/>
    <property type="match status" value="1"/>
</dbReference>
<dbReference type="Pfam" id="PF00173">
    <property type="entry name" value="Cyt-b5"/>
    <property type="match status" value="1"/>
</dbReference>
<dbReference type="InterPro" id="IPR009160">
    <property type="entry name" value="Acyl-CoA_deSatase_haem/ster-bd"/>
</dbReference>
<keyword evidence="3" id="KW-0444">Lipid biosynthesis</keyword>
<evidence type="ECO:0000256" key="7">
    <source>
        <dbReference type="ARBA" id="ARBA00022989"/>
    </source>
</evidence>
<feature type="transmembrane region" description="Helical" evidence="14">
    <location>
        <begin position="142"/>
        <end position="163"/>
    </location>
</feature>
<evidence type="ECO:0000256" key="6">
    <source>
        <dbReference type="ARBA" id="ARBA00022832"/>
    </source>
</evidence>
<keyword evidence="7 14" id="KW-1133">Transmembrane helix</keyword>
<dbReference type="PROSITE" id="PS50255">
    <property type="entry name" value="CYTOCHROME_B5_2"/>
    <property type="match status" value="1"/>
</dbReference>
<evidence type="ECO:0000256" key="10">
    <source>
        <dbReference type="ARBA" id="ARBA00023098"/>
    </source>
</evidence>
<dbReference type="GO" id="GO:0006636">
    <property type="term" value="P:unsaturated fatty acid biosynthetic process"/>
    <property type="evidence" value="ECO:0007669"/>
    <property type="project" value="InterPro"/>
</dbReference>
<dbReference type="InterPro" id="IPR001199">
    <property type="entry name" value="Cyt_B5-like_heme/steroid-bd"/>
</dbReference>
<dbReference type="GO" id="GO:0005789">
    <property type="term" value="C:endoplasmic reticulum membrane"/>
    <property type="evidence" value="ECO:0007669"/>
    <property type="project" value="TreeGrafter"/>
</dbReference>
<keyword evidence="4 14" id="KW-0812">Transmembrane</keyword>
<evidence type="ECO:0000256" key="5">
    <source>
        <dbReference type="ARBA" id="ARBA00022723"/>
    </source>
</evidence>
<feature type="domain" description="Cytochrome b5 heme-binding" evidence="15">
    <location>
        <begin position="378"/>
        <end position="457"/>
    </location>
</feature>
<dbReference type="CDD" id="cd03505">
    <property type="entry name" value="Delta9-FADS-like"/>
    <property type="match status" value="1"/>
</dbReference>
<evidence type="ECO:0000256" key="3">
    <source>
        <dbReference type="ARBA" id="ARBA00022516"/>
    </source>
</evidence>
<dbReference type="GO" id="GO:0005506">
    <property type="term" value="F:iron ion binding"/>
    <property type="evidence" value="ECO:0007669"/>
    <property type="project" value="TreeGrafter"/>
</dbReference>
<dbReference type="Gene3D" id="3.10.120.10">
    <property type="entry name" value="Cytochrome b5-like heme/steroid binding domain"/>
    <property type="match status" value="1"/>
</dbReference>
<evidence type="ECO:0000256" key="14">
    <source>
        <dbReference type="SAM" id="Phobius"/>
    </source>
</evidence>
<feature type="compositionally biased region" description="Basic and acidic residues" evidence="13">
    <location>
        <begin position="1"/>
        <end position="15"/>
    </location>
</feature>
<evidence type="ECO:0000256" key="12">
    <source>
        <dbReference type="ARBA" id="ARBA00023160"/>
    </source>
</evidence>
<dbReference type="eggNOG" id="KOG1600">
    <property type="taxonomic scope" value="Eukaryota"/>
</dbReference>
<feature type="transmembrane region" description="Helical" evidence="14">
    <location>
        <begin position="111"/>
        <end position="130"/>
    </location>
</feature>
<dbReference type="InterPro" id="IPR005804">
    <property type="entry name" value="FA_desaturase_dom"/>
</dbReference>
<feature type="transmembrane region" description="Helical" evidence="14">
    <location>
        <begin position="82"/>
        <end position="104"/>
    </location>
</feature>
<evidence type="ECO:0000256" key="2">
    <source>
        <dbReference type="ARBA" id="ARBA00009295"/>
    </source>
</evidence>
<dbReference type="InterPro" id="IPR036400">
    <property type="entry name" value="Cyt_B5-like_heme/steroid_sf"/>
</dbReference>
<dbReference type="RefSeq" id="XP_005536972.1">
    <property type="nucleotide sequence ID" value="XM_005536915.1"/>
</dbReference>
<keyword evidence="11 14" id="KW-0472">Membrane</keyword>
<dbReference type="KEGG" id="cme:CYME_CMM045C"/>
<proteinExistence type="inferred from homology"/>
<protein>
    <submittedName>
        <fullName evidence="16">Stearoyl-CoA desaturase</fullName>
    </submittedName>
</protein>
<evidence type="ECO:0000256" key="9">
    <source>
        <dbReference type="ARBA" id="ARBA00023004"/>
    </source>
</evidence>
<dbReference type="STRING" id="280699.A0A125YR00"/>
<keyword evidence="8" id="KW-0560">Oxidoreductase</keyword>
<dbReference type="SMART" id="SM01117">
    <property type="entry name" value="Cyt-b5"/>
    <property type="match status" value="1"/>
</dbReference>
<evidence type="ECO:0000256" key="1">
    <source>
        <dbReference type="ARBA" id="ARBA00004141"/>
    </source>
</evidence>
<comment type="subcellular location">
    <subcellularLocation>
        <location evidence="1">Membrane</location>
        <topology evidence="1">Multi-pass membrane protein</topology>
    </subcellularLocation>
</comment>
<evidence type="ECO:0000256" key="4">
    <source>
        <dbReference type="ARBA" id="ARBA00022692"/>
    </source>
</evidence>
<dbReference type="InterPro" id="IPR015876">
    <property type="entry name" value="Acyl-CoA_DS"/>
</dbReference>
<feature type="region of interest" description="Disordered" evidence="13">
    <location>
        <begin position="1"/>
        <end position="44"/>
    </location>
</feature>
<keyword evidence="6" id="KW-0276">Fatty acid metabolism</keyword>
<dbReference type="SUPFAM" id="SSF55856">
    <property type="entry name" value="Cytochrome b5-like heme/steroid binding domain"/>
    <property type="match status" value="1"/>
</dbReference>
<feature type="transmembrane region" description="Helical" evidence="14">
    <location>
        <begin position="224"/>
        <end position="245"/>
    </location>
</feature>
<dbReference type="PRINTS" id="PR00075">
    <property type="entry name" value="FACDDSATRASE"/>
</dbReference>
<dbReference type="GeneID" id="16995053"/>
<dbReference type="EMBL" id="AP006495">
    <property type="protein sequence ID" value="BAM80936.1"/>
    <property type="molecule type" value="Genomic_DNA"/>
</dbReference>
<gene>
    <name evidence="16" type="ORF">CYME_CMM045C</name>
</gene>
<evidence type="ECO:0000313" key="17">
    <source>
        <dbReference type="Proteomes" id="UP000007014"/>
    </source>
</evidence>
<dbReference type="Proteomes" id="UP000007014">
    <property type="component" value="Chromosome 13"/>
</dbReference>
<evidence type="ECO:0000256" key="13">
    <source>
        <dbReference type="SAM" id="MobiDB-lite"/>
    </source>
</evidence>
<evidence type="ECO:0000256" key="11">
    <source>
        <dbReference type="ARBA" id="ARBA00023136"/>
    </source>
</evidence>
<dbReference type="OMA" id="WNDWRGG"/>
<dbReference type="InterPro" id="IPR001522">
    <property type="entry name" value="FADS-1_CS"/>
</dbReference>
<sequence length="476" mass="55400">MTAKVESKVREEEKGSNPSTAAADDSGAVIPTLKPRPKPAVEPLEREGVEFDPQRGLVFEKTRSSKWMSEKELNELPLLQRINWLSTSIIFTPLIGTLIGIWFVPLQRKTLVLAIVTYFCCGLGITGGYHRLWSHRSYEAHWLVQVILACFGAAAFEGSARYWCRLHRAHHRYVDSDRDPYAVEKGFWYAHLWWMVFKLPRQRQGRVDITDLNANPILRFQHRYYLQIAILFSFVIPLTISTLGWGDFWGGLVYACLGRMLFVQQSTFCVNSLAHWWGEQTFSRRHTSYDSVITALVTLGEGYHNFHHEFPHDYRNGVVWYHWDPTKWVIRLLSWAGLAWHLVRFPRNELVKARLQVRQEILDEAKKRVDWGKPIESLPVWTWKDVQRLAKEENRLLVVIEGIVHDCTRFKVQHPGGQRILEFWNVRDATQAFNGDVYNHTKAARNLLAHLRVAQLKEIYEPECDESTTEMSTKSS</sequence>
<reference evidence="16 17" key="1">
    <citation type="journal article" date="2004" name="Nature">
        <title>Genome sequence of the ultrasmall unicellular red alga Cyanidioschyzon merolae 10D.</title>
        <authorList>
            <person name="Matsuzaki M."/>
            <person name="Misumi O."/>
            <person name="Shin-i T."/>
            <person name="Maruyama S."/>
            <person name="Takahara M."/>
            <person name="Miyagishima S."/>
            <person name="Mori T."/>
            <person name="Nishida K."/>
            <person name="Yagisawa F."/>
            <person name="Nishida K."/>
            <person name="Yoshida Y."/>
            <person name="Nishimura Y."/>
            <person name="Nakao S."/>
            <person name="Kobayashi T."/>
            <person name="Momoyama Y."/>
            <person name="Higashiyama T."/>
            <person name="Minoda A."/>
            <person name="Sano M."/>
            <person name="Nomoto H."/>
            <person name="Oishi K."/>
            <person name="Hayashi H."/>
            <person name="Ohta F."/>
            <person name="Nishizaka S."/>
            <person name="Haga S."/>
            <person name="Miura S."/>
            <person name="Morishita T."/>
            <person name="Kabeya Y."/>
            <person name="Terasawa K."/>
            <person name="Suzuki Y."/>
            <person name="Ishii Y."/>
            <person name="Asakawa S."/>
            <person name="Takano H."/>
            <person name="Ohta N."/>
            <person name="Kuroiwa H."/>
            <person name="Tanaka K."/>
            <person name="Shimizu N."/>
            <person name="Sugano S."/>
            <person name="Sato N."/>
            <person name="Nozaki H."/>
            <person name="Ogasawara N."/>
            <person name="Kohara Y."/>
            <person name="Kuroiwa T."/>
        </authorList>
    </citation>
    <scope>NUCLEOTIDE SEQUENCE [LARGE SCALE GENOMIC DNA]</scope>
    <source>
        <strain evidence="16 17">10D</strain>
    </source>
</reference>
<evidence type="ECO:0000256" key="8">
    <source>
        <dbReference type="ARBA" id="ARBA00023002"/>
    </source>
</evidence>
<dbReference type="PROSITE" id="PS00476">
    <property type="entry name" value="FATTY_ACID_DESATUR_1"/>
    <property type="match status" value="1"/>
</dbReference>
<dbReference type="GO" id="GO:0004768">
    <property type="term" value="F:stearoyl-CoA 9-desaturase activity"/>
    <property type="evidence" value="ECO:0007669"/>
    <property type="project" value="InterPro"/>
</dbReference>
<keyword evidence="17" id="KW-1185">Reference proteome</keyword>